<keyword evidence="1" id="KW-0472">Membrane</keyword>
<comment type="caution">
    <text evidence="2">The sequence shown here is derived from an EMBL/GenBank/DDBJ whole genome shotgun (WGS) entry which is preliminary data.</text>
</comment>
<dbReference type="EMBL" id="BAABKM010000002">
    <property type="protein sequence ID" value="GAA4703430.1"/>
    <property type="molecule type" value="Genomic_DNA"/>
</dbReference>
<dbReference type="Proteomes" id="UP001499974">
    <property type="component" value="Unassembled WGS sequence"/>
</dbReference>
<sequence>MRRERDEDGQALPGLLTVTLAGFAIALGLFSLARGEEQSARSDTAADAAALAAAKQWHIEALRALESTAMTPAIGGTLTALNVYQPASGYPLAEEFARANGARVLPGGYRWIPDLSPVTWTVEVTVEQRDDLPNDSDEARSTSRARLKATGGLCNAGASVGLVLRDGSCAGPVRAAVVCTPPTPATPNPLYEECPSAAEIAAGYKTERTFVD</sequence>
<keyword evidence="1" id="KW-0812">Transmembrane</keyword>
<feature type="transmembrane region" description="Helical" evidence="1">
    <location>
        <begin position="12"/>
        <end position="33"/>
    </location>
</feature>
<protein>
    <recommendedName>
        <fullName evidence="4">Flp pilus-assembly TadG-like N-terminal domain-containing protein</fullName>
    </recommendedName>
</protein>
<evidence type="ECO:0000313" key="2">
    <source>
        <dbReference type="EMBL" id="GAA4703430.1"/>
    </source>
</evidence>
<proteinExistence type="predicted"/>
<organism evidence="2 3">
    <name type="scientific">Nocardioides conyzicola</name>
    <dbReference type="NCBI Taxonomy" id="1651781"/>
    <lineage>
        <taxon>Bacteria</taxon>
        <taxon>Bacillati</taxon>
        <taxon>Actinomycetota</taxon>
        <taxon>Actinomycetes</taxon>
        <taxon>Propionibacteriales</taxon>
        <taxon>Nocardioidaceae</taxon>
        <taxon>Nocardioides</taxon>
    </lineage>
</organism>
<evidence type="ECO:0000313" key="3">
    <source>
        <dbReference type="Proteomes" id="UP001499974"/>
    </source>
</evidence>
<reference evidence="3" key="1">
    <citation type="journal article" date="2019" name="Int. J. Syst. Evol. Microbiol.">
        <title>The Global Catalogue of Microorganisms (GCM) 10K type strain sequencing project: providing services to taxonomists for standard genome sequencing and annotation.</title>
        <authorList>
            <consortium name="The Broad Institute Genomics Platform"/>
            <consortium name="The Broad Institute Genome Sequencing Center for Infectious Disease"/>
            <person name="Wu L."/>
            <person name="Ma J."/>
        </authorList>
    </citation>
    <scope>NUCLEOTIDE SEQUENCE [LARGE SCALE GENOMIC DNA]</scope>
    <source>
        <strain evidence="3">JCM 18531</strain>
    </source>
</reference>
<name>A0ABP8X981_9ACTN</name>
<evidence type="ECO:0008006" key="4">
    <source>
        <dbReference type="Google" id="ProtNLM"/>
    </source>
</evidence>
<evidence type="ECO:0000256" key="1">
    <source>
        <dbReference type="SAM" id="Phobius"/>
    </source>
</evidence>
<keyword evidence="3" id="KW-1185">Reference proteome</keyword>
<gene>
    <name evidence="2" type="ORF">GCM10023349_21050</name>
</gene>
<keyword evidence="1" id="KW-1133">Transmembrane helix</keyword>
<dbReference type="RefSeq" id="WP_345521212.1">
    <property type="nucleotide sequence ID" value="NZ_BAABKM010000002.1"/>
</dbReference>
<accession>A0ABP8X981</accession>